<name>A0A085AFN0_9ENTR</name>
<dbReference type="InterPro" id="IPR052042">
    <property type="entry name" value="Tail_sheath_structural"/>
</dbReference>
<reference evidence="3" key="1">
    <citation type="submission" date="2014-05" db="EMBL/GenBank/DDBJ databases">
        <title>ATOL: Assembling a taxonomically balanced genome-scale reconstruction of the evolutionary history of the Enterobacteriaceae.</title>
        <authorList>
            <person name="Plunkett G. III"/>
            <person name="Neeno-Eckwall E.C."/>
            <person name="Glasner J.D."/>
            <person name="Perna N.T."/>
        </authorList>
    </citation>
    <scope>NUCLEOTIDE SEQUENCE [LARGE SCALE GENOMIC DNA]</scope>
    <source>
        <strain evidence="3">ATCC 49490</strain>
    </source>
</reference>
<organism evidence="2 3">
    <name type="scientific">Trabulsiella guamensis ATCC 49490</name>
    <dbReference type="NCBI Taxonomy" id="1005994"/>
    <lineage>
        <taxon>Bacteria</taxon>
        <taxon>Pseudomonadati</taxon>
        <taxon>Pseudomonadota</taxon>
        <taxon>Gammaproteobacteria</taxon>
        <taxon>Enterobacterales</taxon>
        <taxon>Enterobacteriaceae</taxon>
        <taxon>Trabulsiella</taxon>
    </lineage>
</organism>
<dbReference type="RefSeq" id="WP_051857301.1">
    <property type="nucleotide sequence ID" value="NZ_JMTB01000044.1"/>
</dbReference>
<sequence length="480" mass="50766">MPEIQSFVHNGATIESKKAPQPMGPAGATVFGLVGTAPNIDPLIPLNKPYRIANPSQLAALDPTGAEAGTLYPAIAAIQQLASVAIYAVVVPEGSDAPEDHDYTGVVVSATDDAGTGTVSVVLKDSTLTTSVTDTTGWSVTVDSKTADVVSFTVSDEDTLVLSGVSGITAADFTAEMVVTINGKTLVSSTTVANIIGGVDPATGRITGMQALKNTQESLTHISAPGFSQKPVHDALAALGAKIFAIPVGDGPSTNDQDAIALSESMAVTGTGYDQFYLVDPMVKIWSQAEADYIYGSASAQALACFARVKPWESPGKGRMGVNIAGLQRHIDYNLLDRTTGGDMLNRYGVSYFARTSMGGYSLIGNRTVSGRFVSQVGLEHTIIRKLLDTTEPGMAENLTKTFMEQRINLINDWLSGLATEEALIGAKVYLHPTLNTVDNYRNGEWHIAINYAGYSPNEHVVYHLSEDTGIVKSFLESIL</sequence>
<accession>A0A085AFN0</accession>
<dbReference type="PANTHER" id="PTHR35861:SF1">
    <property type="entry name" value="PHAGE TAIL SHEATH PROTEIN"/>
    <property type="match status" value="1"/>
</dbReference>
<evidence type="ECO:0000313" key="3">
    <source>
        <dbReference type="Proteomes" id="UP000028630"/>
    </source>
</evidence>
<evidence type="ECO:0000313" key="2">
    <source>
        <dbReference type="EMBL" id="KFC09025.1"/>
    </source>
</evidence>
<dbReference type="PANTHER" id="PTHR35861">
    <property type="match status" value="1"/>
</dbReference>
<keyword evidence="3" id="KW-1185">Reference proteome</keyword>
<evidence type="ECO:0000256" key="1">
    <source>
        <dbReference type="SAM" id="MobiDB-lite"/>
    </source>
</evidence>
<gene>
    <name evidence="2" type="ORF">GTGU_01217</name>
</gene>
<dbReference type="Proteomes" id="UP000028630">
    <property type="component" value="Unassembled WGS sequence"/>
</dbReference>
<protein>
    <submittedName>
        <fullName evidence="2">Phage major tail sheath protein</fullName>
    </submittedName>
</protein>
<dbReference type="eggNOG" id="COG3497">
    <property type="taxonomic scope" value="Bacteria"/>
</dbReference>
<dbReference type="OrthoDB" id="6095031at2"/>
<dbReference type="AlphaFoldDB" id="A0A085AFN0"/>
<feature type="region of interest" description="Disordered" evidence="1">
    <location>
        <begin position="1"/>
        <end position="21"/>
    </location>
</feature>
<comment type="caution">
    <text evidence="2">The sequence shown here is derived from an EMBL/GenBank/DDBJ whole genome shotgun (WGS) entry which is preliminary data.</text>
</comment>
<proteinExistence type="predicted"/>
<dbReference type="EMBL" id="JMTB01000044">
    <property type="protein sequence ID" value="KFC09025.1"/>
    <property type="molecule type" value="Genomic_DNA"/>
</dbReference>